<evidence type="ECO:0000256" key="5">
    <source>
        <dbReference type="ARBA" id="ARBA00023136"/>
    </source>
</evidence>
<feature type="transmembrane region" description="Helical" evidence="6">
    <location>
        <begin position="87"/>
        <end position="109"/>
    </location>
</feature>
<keyword evidence="4 6" id="KW-1133">Transmembrane helix</keyword>
<keyword evidence="5 6" id="KW-0472">Membrane</keyword>
<feature type="transmembrane region" description="Helical" evidence="6">
    <location>
        <begin position="33"/>
        <end position="52"/>
    </location>
</feature>
<feature type="transmembrane region" description="Helical" evidence="6">
    <location>
        <begin position="153"/>
        <end position="175"/>
    </location>
</feature>
<evidence type="ECO:0000256" key="3">
    <source>
        <dbReference type="ARBA" id="ARBA00022692"/>
    </source>
</evidence>
<keyword evidence="3 6" id="KW-0812">Transmembrane</keyword>
<evidence type="ECO:0000256" key="4">
    <source>
        <dbReference type="ARBA" id="ARBA00022989"/>
    </source>
</evidence>
<dbReference type="Proteomes" id="UP000316801">
    <property type="component" value="Unassembled WGS sequence"/>
</dbReference>
<feature type="transmembrane region" description="Helical" evidence="6">
    <location>
        <begin position="280"/>
        <end position="298"/>
    </location>
</feature>
<comment type="caution">
    <text evidence="7">The sequence shown here is derived from an EMBL/GenBank/DDBJ whole genome shotgun (WGS) entry which is preliminary data.</text>
</comment>
<feature type="transmembrane region" description="Helical" evidence="6">
    <location>
        <begin position="64"/>
        <end position="81"/>
    </location>
</feature>
<feature type="transmembrane region" description="Helical" evidence="6">
    <location>
        <begin position="121"/>
        <end position="141"/>
    </location>
</feature>
<gene>
    <name evidence="7" type="ORF">FNA46_06180</name>
</gene>
<dbReference type="PANTHER" id="PTHR42920">
    <property type="entry name" value="OS03G0707200 PROTEIN-RELATED"/>
    <property type="match status" value="1"/>
</dbReference>
<feature type="transmembrane region" description="Helical" evidence="6">
    <location>
        <begin position="187"/>
        <end position="206"/>
    </location>
</feature>
<comment type="subcellular location">
    <subcellularLocation>
        <location evidence="1">Cell membrane</location>
        <topology evidence="1">Multi-pass membrane protein</topology>
    </subcellularLocation>
</comment>
<evidence type="ECO:0000313" key="8">
    <source>
        <dbReference type="Proteomes" id="UP000316801"/>
    </source>
</evidence>
<dbReference type="AlphaFoldDB" id="A0A549TE92"/>
<evidence type="ECO:0000313" key="7">
    <source>
        <dbReference type="EMBL" id="TRL40479.1"/>
    </source>
</evidence>
<evidence type="ECO:0000256" key="1">
    <source>
        <dbReference type="ARBA" id="ARBA00004651"/>
    </source>
</evidence>
<keyword evidence="2" id="KW-1003">Cell membrane</keyword>
<evidence type="ECO:0000256" key="2">
    <source>
        <dbReference type="ARBA" id="ARBA00022475"/>
    </source>
</evidence>
<feature type="transmembrane region" description="Helical" evidence="6">
    <location>
        <begin position="218"/>
        <end position="240"/>
    </location>
</feature>
<dbReference type="EMBL" id="VJMG01000013">
    <property type="protein sequence ID" value="TRL40479.1"/>
    <property type="molecule type" value="Genomic_DNA"/>
</dbReference>
<organism evidence="7 8">
    <name type="scientific">Rhizobium straminoryzae</name>
    <dbReference type="NCBI Taxonomy" id="1387186"/>
    <lineage>
        <taxon>Bacteria</taxon>
        <taxon>Pseudomonadati</taxon>
        <taxon>Pseudomonadota</taxon>
        <taxon>Alphaproteobacteria</taxon>
        <taxon>Hyphomicrobiales</taxon>
        <taxon>Rhizobiaceae</taxon>
        <taxon>Rhizobium/Agrobacterium group</taxon>
        <taxon>Rhizobium</taxon>
    </lineage>
</organism>
<protein>
    <submittedName>
        <fullName evidence="7">DMT family transporter</fullName>
    </submittedName>
</protein>
<keyword evidence="8" id="KW-1185">Reference proteome</keyword>
<dbReference type="InterPro" id="IPR051258">
    <property type="entry name" value="Diverse_Substrate_Transporter"/>
</dbReference>
<proteinExistence type="predicted"/>
<dbReference type="InterPro" id="IPR037185">
    <property type="entry name" value="EmrE-like"/>
</dbReference>
<dbReference type="PANTHER" id="PTHR42920:SF11">
    <property type="entry name" value="INNER MEMBRANE PROTEIN YTFF"/>
    <property type="match status" value="1"/>
</dbReference>
<accession>A0A549TE92</accession>
<dbReference type="GO" id="GO:0005886">
    <property type="term" value="C:plasma membrane"/>
    <property type="evidence" value="ECO:0007669"/>
    <property type="project" value="UniProtKB-SubCell"/>
</dbReference>
<evidence type="ECO:0000256" key="6">
    <source>
        <dbReference type="SAM" id="Phobius"/>
    </source>
</evidence>
<sequence length="314" mass="33272">MFLGILAGLLTCALWGLTFVAARLVHPFSLFDITIARYGVFGLTCALTMLHPRFRLKGVSGRRIATGMMLGIIGYVGYFVLASQAVLLAGPVVPPLIIGIMPVILPAIANLMDKTIEWRRLALPLLMIAAGIGVVNVELVAKLDLQGQRMMLAGAGCAIAALLVWVLYGIVNARIMRAAEPPGTIDWTNLHGLGALAGSLVLIPMASNTYQTATTEDLLRFLGWAVVLGMTASWLATWCWSFASRRLPLALTAQLIVAETVFGLIFGLTLDARGPTAAEAIGAALQIAGVSLAVHTFTRRRRAALTAGSGATPQ</sequence>
<dbReference type="RefSeq" id="WP_143124245.1">
    <property type="nucleotide sequence ID" value="NZ_VJMG01000013.1"/>
</dbReference>
<feature type="transmembrane region" description="Helical" evidence="6">
    <location>
        <begin position="247"/>
        <end position="268"/>
    </location>
</feature>
<name>A0A549TE92_9HYPH</name>
<reference evidence="7 8" key="1">
    <citation type="submission" date="2019-07" db="EMBL/GenBank/DDBJ databases">
        <title>Ln-dependent methylotrophs.</title>
        <authorList>
            <person name="Tani A."/>
        </authorList>
    </citation>
    <scope>NUCLEOTIDE SEQUENCE [LARGE SCALE GENOMIC DNA]</scope>
    <source>
        <strain evidence="7 8">SM12</strain>
    </source>
</reference>
<dbReference type="SUPFAM" id="SSF103481">
    <property type="entry name" value="Multidrug resistance efflux transporter EmrE"/>
    <property type="match status" value="1"/>
</dbReference>